<protein>
    <recommendedName>
        <fullName evidence="3">Capsid protein</fullName>
    </recommendedName>
</protein>
<dbReference type="Pfam" id="PF12691">
    <property type="entry name" value="Phage_tail_terminator_6"/>
    <property type="match status" value="1"/>
</dbReference>
<evidence type="ECO:0000313" key="2">
    <source>
        <dbReference type="Proteomes" id="UP000719917"/>
    </source>
</evidence>
<name>A0AAJ2YZ87_WEICO</name>
<dbReference type="EMBL" id="JAAAMQ010000020">
    <property type="protein sequence ID" value="NBA12207.1"/>
    <property type="molecule type" value="Genomic_DNA"/>
</dbReference>
<organism evidence="1 2">
    <name type="scientific">Weissella confusa</name>
    <name type="common">Lactobacillus confusus</name>
    <dbReference type="NCBI Taxonomy" id="1583"/>
    <lineage>
        <taxon>Bacteria</taxon>
        <taxon>Bacillati</taxon>
        <taxon>Bacillota</taxon>
        <taxon>Bacilli</taxon>
        <taxon>Lactobacillales</taxon>
        <taxon>Lactobacillaceae</taxon>
        <taxon>Weissella</taxon>
    </lineage>
</organism>
<gene>
    <name evidence="1" type="ORF">GTU77_08280</name>
</gene>
<evidence type="ECO:0008006" key="3">
    <source>
        <dbReference type="Google" id="ProtNLM"/>
    </source>
</evidence>
<reference evidence="1" key="1">
    <citation type="submission" date="2020-01" db="EMBL/GenBank/DDBJ databases">
        <title>First Reported Case and Whole Genome of Weissella confusa in an Equid.</title>
        <authorList>
            <person name="Little S.V."/>
            <person name="Lawhon S.D."/>
        </authorList>
    </citation>
    <scope>NUCLEOTIDE SEQUENCE</scope>
    <source>
        <strain evidence="1">718955</strain>
    </source>
</reference>
<dbReference type="InterPro" id="IPR024411">
    <property type="entry name" value="Tail_terminator_phage"/>
</dbReference>
<evidence type="ECO:0000313" key="1">
    <source>
        <dbReference type="EMBL" id="NBA12207.1"/>
    </source>
</evidence>
<dbReference type="AlphaFoldDB" id="A0AAJ2YZ87"/>
<accession>A0AAJ2YZ87</accession>
<proteinExistence type="predicted"/>
<comment type="caution">
    <text evidence="1">The sequence shown here is derived from an EMBL/GenBank/DDBJ whole genome shotgun (WGS) entry which is preliminary data.</text>
</comment>
<dbReference type="Proteomes" id="UP000719917">
    <property type="component" value="Unassembled WGS sequence"/>
</dbReference>
<sequence length="134" mass="15109">MNNDNFLEQLQRSLNNNLELPLQVKRTFLTDEPSIALFPVPGGGVTTEYWDGTKDMDYMWQLMVQVNSAEQAATAMWAIYGYLADDELEVNSSDGSYIFNSMQIQQPTLEGEKNGMIVWSISGTAKLTIENTEE</sequence>
<dbReference type="RefSeq" id="WP_161691372.1">
    <property type="nucleotide sequence ID" value="NZ_JAAAMQ010000020.1"/>
</dbReference>